<organism evidence="3 4">
    <name type="scientific">Corynebacterium atypicum</name>
    <dbReference type="NCBI Taxonomy" id="191610"/>
    <lineage>
        <taxon>Bacteria</taxon>
        <taxon>Bacillati</taxon>
        <taxon>Actinomycetota</taxon>
        <taxon>Actinomycetes</taxon>
        <taxon>Mycobacteriales</taxon>
        <taxon>Corynebacteriaceae</taxon>
        <taxon>Corynebacterium</taxon>
    </lineage>
</organism>
<gene>
    <name evidence="3" type="ORF">CATYP_00715</name>
</gene>
<dbReference type="EMBL" id="CP008944">
    <property type="protein sequence ID" value="AIG63456.1"/>
    <property type="molecule type" value="Genomic_DNA"/>
</dbReference>
<dbReference type="RefSeq" id="WP_038604079.1">
    <property type="nucleotide sequence ID" value="NZ_CP008944.1"/>
</dbReference>
<accession>A0ABM5QKZ8</accession>
<evidence type="ECO:0000313" key="4">
    <source>
        <dbReference type="Proteomes" id="UP000028504"/>
    </source>
</evidence>
<dbReference type="PROSITE" id="PS51257">
    <property type="entry name" value="PROKAR_LIPOPROTEIN"/>
    <property type="match status" value="1"/>
</dbReference>
<sequence length="203" mass="21425">MKIRSIAALATATALSLSLGACSSDDAKAPASDIAASSAQAAPADTADASVQKDGKADEKKADSLDFTEEGGKLVATDLGANVLNGAGVRVTVDKGAKTAHFDLLDPATEQEYANNYTFDFAAGKLKHHKFVEAMGFEFDYTIDLASGEIESILTKDGKESVDMVREQGCLDKAQADRKAERAELESYFEKAAGQSLESFVTE</sequence>
<reference evidence="3 4" key="1">
    <citation type="submission" date="2014-07" db="EMBL/GenBank/DDBJ databases">
        <title>Complete genome sequence of Corynebacterium atypicum DSM 44849: identifiction of the mycolic acid biosynthesis genes.</title>
        <authorList>
            <person name="Tippelt A."/>
            <person name="Mollmann S."/>
            <person name="Albersmeier A."/>
            <person name="Jaenicke S."/>
            <person name="Ruckert C."/>
            <person name="Tauch A."/>
        </authorList>
    </citation>
    <scope>NUCLEOTIDE SEQUENCE [LARGE SCALE GENOMIC DNA]</scope>
    <source>
        <strain evidence="3 4">R2070</strain>
    </source>
</reference>
<keyword evidence="4" id="KW-1185">Reference proteome</keyword>
<feature type="compositionally biased region" description="Low complexity" evidence="1">
    <location>
        <begin position="24"/>
        <end position="50"/>
    </location>
</feature>
<evidence type="ECO:0000256" key="1">
    <source>
        <dbReference type="SAM" id="MobiDB-lite"/>
    </source>
</evidence>
<evidence type="ECO:0000313" key="3">
    <source>
        <dbReference type="EMBL" id="AIG63456.1"/>
    </source>
</evidence>
<evidence type="ECO:0008006" key="5">
    <source>
        <dbReference type="Google" id="ProtNLM"/>
    </source>
</evidence>
<dbReference type="Proteomes" id="UP000028504">
    <property type="component" value="Chromosome"/>
</dbReference>
<feature type="compositionally biased region" description="Basic and acidic residues" evidence="1">
    <location>
        <begin position="51"/>
        <end position="63"/>
    </location>
</feature>
<feature type="chain" id="PRO_5045704031" description="Lipoprotein" evidence="2">
    <location>
        <begin position="24"/>
        <end position="203"/>
    </location>
</feature>
<feature type="region of interest" description="Disordered" evidence="1">
    <location>
        <begin position="24"/>
        <end position="63"/>
    </location>
</feature>
<proteinExistence type="predicted"/>
<evidence type="ECO:0000256" key="2">
    <source>
        <dbReference type="SAM" id="SignalP"/>
    </source>
</evidence>
<keyword evidence="2" id="KW-0732">Signal</keyword>
<protein>
    <recommendedName>
        <fullName evidence="5">Lipoprotein</fullName>
    </recommendedName>
</protein>
<name>A0ABM5QKZ8_9CORY</name>
<feature type="signal peptide" evidence="2">
    <location>
        <begin position="1"/>
        <end position="23"/>
    </location>
</feature>